<comment type="caution">
    <text evidence="1">The sequence shown here is derived from an EMBL/GenBank/DDBJ whole genome shotgun (WGS) entry which is preliminary data.</text>
</comment>
<dbReference type="EMBL" id="JACCFQ010000001">
    <property type="protein sequence ID" value="NYJ17473.1"/>
    <property type="molecule type" value="Genomic_DNA"/>
</dbReference>
<protein>
    <submittedName>
        <fullName evidence="1">Adenylate kinase family enzyme</fullName>
    </submittedName>
</protein>
<dbReference type="GO" id="GO:0016301">
    <property type="term" value="F:kinase activity"/>
    <property type="evidence" value="ECO:0007669"/>
    <property type="project" value="UniProtKB-KW"/>
</dbReference>
<dbReference type="RefSeq" id="WP_179442173.1">
    <property type="nucleotide sequence ID" value="NZ_BAAALK010000002.1"/>
</dbReference>
<dbReference type="InterPro" id="IPR052922">
    <property type="entry name" value="Cytidylate_Kinase-2"/>
</dbReference>
<dbReference type="PANTHER" id="PTHR37816">
    <property type="entry name" value="YALI0E33011P"/>
    <property type="match status" value="1"/>
</dbReference>
<accession>A0A7Z0E9K0</accession>
<evidence type="ECO:0000313" key="1">
    <source>
        <dbReference type="EMBL" id="NYJ17473.1"/>
    </source>
</evidence>
<dbReference type="AlphaFoldDB" id="A0A7Z0E9K0"/>
<sequence>MPTLSSADLLPPECERIVIAGTSGAGKTTLAEKLAALRNLERFEMDNLHWGSGWTQRPTFLDDVAAAVSSEAWVTEWQYREVRPMLARRAQAMIWLDYSVPRRMHWVTRRTLTRRMTRQRIWDSGLREAPLRSIFTEKDHIIRWSWRTRRSLDQLPQVIEREYPHLLLYRLTSPRETQRWLRTMDRAV</sequence>
<name>A0A7Z0E9K0_9MICC</name>
<keyword evidence="1" id="KW-0418">Kinase</keyword>
<evidence type="ECO:0000313" key="2">
    <source>
        <dbReference type="Proteomes" id="UP000560069"/>
    </source>
</evidence>
<dbReference type="Proteomes" id="UP000560069">
    <property type="component" value="Unassembled WGS sequence"/>
</dbReference>
<keyword evidence="2" id="KW-1185">Reference proteome</keyword>
<dbReference type="InterPro" id="IPR027417">
    <property type="entry name" value="P-loop_NTPase"/>
</dbReference>
<dbReference type="Gene3D" id="3.40.50.300">
    <property type="entry name" value="P-loop containing nucleotide triphosphate hydrolases"/>
    <property type="match status" value="1"/>
</dbReference>
<keyword evidence="1" id="KW-0808">Transferase</keyword>
<dbReference type="PANTHER" id="PTHR37816:SF1">
    <property type="entry name" value="TOXIN"/>
    <property type="match status" value="1"/>
</dbReference>
<reference evidence="1 2" key="1">
    <citation type="submission" date="2020-07" db="EMBL/GenBank/DDBJ databases">
        <title>Sequencing the genomes of 1000 actinobacteria strains.</title>
        <authorList>
            <person name="Klenk H.-P."/>
        </authorList>
    </citation>
    <scope>NUCLEOTIDE SEQUENCE [LARGE SCALE GENOMIC DNA]</scope>
    <source>
        <strain evidence="1 2">DSM 15664</strain>
    </source>
</reference>
<gene>
    <name evidence="1" type="ORF">HNR11_002007</name>
</gene>
<dbReference type="SUPFAM" id="SSF52540">
    <property type="entry name" value="P-loop containing nucleoside triphosphate hydrolases"/>
    <property type="match status" value="1"/>
</dbReference>
<organism evidence="1 2">
    <name type="scientific">Nesterenkonia sandarakina</name>
    <dbReference type="NCBI Taxonomy" id="272918"/>
    <lineage>
        <taxon>Bacteria</taxon>
        <taxon>Bacillati</taxon>
        <taxon>Actinomycetota</taxon>
        <taxon>Actinomycetes</taxon>
        <taxon>Micrococcales</taxon>
        <taxon>Micrococcaceae</taxon>
        <taxon>Nesterenkonia</taxon>
    </lineage>
</organism>
<proteinExistence type="predicted"/>